<dbReference type="STRING" id="658218.SAMN05216562_1391"/>
<dbReference type="Proteomes" id="UP000198658">
    <property type="component" value="Unassembled WGS sequence"/>
</dbReference>
<organism evidence="2 3">
    <name type="scientific">Microbulbifer marinus</name>
    <dbReference type="NCBI Taxonomy" id="658218"/>
    <lineage>
        <taxon>Bacteria</taxon>
        <taxon>Pseudomonadati</taxon>
        <taxon>Pseudomonadota</taxon>
        <taxon>Gammaproteobacteria</taxon>
        <taxon>Cellvibrionales</taxon>
        <taxon>Microbulbiferaceae</taxon>
        <taxon>Microbulbifer</taxon>
    </lineage>
</organism>
<name>A0A1H3X852_9GAMM</name>
<evidence type="ECO:0000313" key="3">
    <source>
        <dbReference type="Proteomes" id="UP000198658"/>
    </source>
</evidence>
<keyword evidence="3" id="KW-1185">Reference proteome</keyword>
<protein>
    <submittedName>
        <fullName evidence="2">Uncharacterized protein</fullName>
    </submittedName>
</protein>
<evidence type="ECO:0000256" key="1">
    <source>
        <dbReference type="SAM" id="MobiDB-lite"/>
    </source>
</evidence>
<reference evidence="3" key="1">
    <citation type="submission" date="2016-10" db="EMBL/GenBank/DDBJ databases">
        <authorList>
            <person name="Varghese N."/>
            <person name="Submissions S."/>
        </authorList>
    </citation>
    <scope>NUCLEOTIDE SEQUENCE [LARGE SCALE GENOMIC DNA]</scope>
    <source>
        <strain evidence="3">CGMCC 1.10657</strain>
    </source>
</reference>
<sequence>MGLVPLLCFPVMSIGQESLLEAVAPAEQRSRELSSGAKYVTAEPREARLPEQASAGKATPGTPEQYPAVPRRPSRSNRQTSSLRDRMQVV</sequence>
<dbReference type="EMBL" id="FNQO01000001">
    <property type="protein sequence ID" value="SDZ95433.1"/>
    <property type="molecule type" value="Genomic_DNA"/>
</dbReference>
<accession>A0A1H3X852</accession>
<proteinExistence type="predicted"/>
<feature type="region of interest" description="Disordered" evidence="1">
    <location>
        <begin position="27"/>
        <end position="90"/>
    </location>
</feature>
<gene>
    <name evidence="2" type="ORF">SAMN05216562_1391</name>
</gene>
<dbReference type="AlphaFoldDB" id="A0A1H3X852"/>
<evidence type="ECO:0000313" key="2">
    <source>
        <dbReference type="EMBL" id="SDZ95433.1"/>
    </source>
</evidence>